<dbReference type="GO" id="GO:0003700">
    <property type="term" value="F:DNA-binding transcription factor activity"/>
    <property type="evidence" value="ECO:0007669"/>
    <property type="project" value="InterPro"/>
</dbReference>
<dbReference type="InterPro" id="IPR000835">
    <property type="entry name" value="HTH_MarR-typ"/>
</dbReference>
<dbReference type="SUPFAM" id="SSF46785">
    <property type="entry name" value="Winged helix' DNA-binding domain"/>
    <property type="match status" value="1"/>
</dbReference>
<dbReference type="PATRIC" id="fig|1560234.3.peg.689"/>
<feature type="domain" description="HTH marR-type" evidence="4">
    <location>
        <begin position="1"/>
        <end position="138"/>
    </location>
</feature>
<dbReference type="PROSITE" id="PS50995">
    <property type="entry name" value="HTH_MARR_2"/>
    <property type="match status" value="1"/>
</dbReference>
<sequence>MDELKNSIERIYEKYIAKCLQHKAESFSGLSEISVTDSHYLEILYYLDDPTFSQFADAANVSKPAATQIIKKFIAKGYLSKVQSQTDKRVYRLQLHDGYKQYFAEISRVEAELFKSVVSALTEDEITFLTKTLHKIESKL</sequence>
<dbReference type="PANTHER" id="PTHR42756:SF1">
    <property type="entry name" value="TRANSCRIPTIONAL REPRESSOR OF EMRAB OPERON"/>
    <property type="match status" value="1"/>
</dbReference>
<dbReference type="Gene3D" id="1.10.10.10">
    <property type="entry name" value="Winged helix-like DNA-binding domain superfamily/Winged helix DNA-binding domain"/>
    <property type="match status" value="1"/>
</dbReference>
<comment type="caution">
    <text evidence="5">The sequence shown here is derived from an EMBL/GenBank/DDBJ whole genome shotgun (WGS) entry which is preliminary data.</text>
</comment>
<dbReference type="PANTHER" id="PTHR42756">
    <property type="entry name" value="TRANSCRIPTIONAL REGULATOR, MARR"/>
    <property type="match status" value="1"/>
</dbReference>
<evidence type="ECO:0000256" key="1">
    <source>
        <dbReference type="ARBA" id="ARBA00023015"/>
    </source>
</evidence>
<dbReference type="OrthoDB" id="5419426at2"/>
<dbReference type="Pfam" id="PF01047">
    <property type="entry name" value="MarR"/>
    <property type="match status" value="1"/>
</dbReference>
<proteinExistence type="predicted"/>
<evidence type="ECO:0000313" key="6">
    <source>
        <dbReference type="Proteomes" id="UP000091979"/>
    </source>
</evidence>
<keyword evidence="6" id="KW-1185">Reference proteome</keyword>
<dbReference type="AlphaFoldDB" id="A0A1B7XCC9"/>
<accession>A0A1B7XCC9</accession>
<keyword evidence="1" id="KW-0805">Transcription regulation</keyword>
<name>A0A1B7XCC9_9BACT</name>
<dbReference type="RefSeq" id="WP_066854872.1">
    <property type="nucleotide sequence ID" value="NZ_JXMS01000014.1"/>
</dbReference>
<evidence type="ECO:0000256" key="3">
    <source>
        <dbReference type="ARBA" id="ARBA00023163"/>
    </source>
</evidence>
<evidence type="ECO:0000259" key="4">
    <source>
        <dbReference type="PROSITE" id="PS50995"/>
    </source>
</evidence>
<dbReference type="InterPro" id="IPR036388">
    <property type="entry name" value="WH-like_DNA-bd_sf"/>
</dbReference>
<dbReference type="Proteomes" id="UP000091979">
    <property type="component" value="Unassembled WGS sequence"/>
</dbReference>
<dbReference type="InterPro" id="IPR036390">
    <property type="entry name" value="WH_DNA-bd_sf"/>
</dbReference>
<evidence type="ECO:0000313" key="5">
    <source>
        <dbReference type="EMBL" id="OBQ51568.1"/>
    </source>
</evidence>
<reference evidence="5 6" key="1">
    <citation type="submission" date="2015-01" db="EMBL/GenBank/DDBJ databases">
        <title>Desulfovibrio sp. JC271 draft genome sequence.</title>
        <authorList>
            <person name="Shivani Y."/>
            <person name="Subhash Y."/>
            <person name="Sasikala C."/>
            <person name="Ramana C.V."/>
        </authorList>
    </citation>
    <scope>NUCLEOTIDE SEQUENCE [LARGE SCALE GENOMIC DNA]</scope>
    <source>
        <strain evidence="5 6">JC271</strain>
    </source>
</reference>
<dbReference type="SMART" id="SM00347">
    <property type="entry name" value="HTH_MARR"/>
    <property type="match status" value="1"/>
</dbReference>
<gene>
    <name evidence="5" type="ORF">SP90_09295</name>
</gene>
<dbReference type="GO" id="GO:0003677">
    <property type="term" value="F:DNA binding"/>
    <property type="evidence" value="ECO:0007669"/>
    <property type="project" value="UniProtKB-KW"/>
</dbReference>
<evidence type="ECO:0000256" key="2">
    <source>
        <dbReference type="ARBA" id="ARBA00023125"/>
    </source>
</evidence>
<organism evidence="5 6">
    <name type="scientific">Halodesulfovibrio spirochaetisodalis</name>
    <dbReference type="NCBI Taxonomy" id="1560234"/>
    <lineage>
        <taxon>Bacteria</taxon>
        <taxon>Pseudomonadati</taxon>
        <taxon>Thermodesulfobacteriota</taxon>
        <taxon>Desulfovibrionia</taxon>
        <taxon>Desulfovibrionales</taxon>
        <taxon>Desulfovibrionaceae</taxon>
        <taxon>Halodesulfovibrio</taxon>
    </lineage>
</organism>
<protein>
    <recommendedName>
        <fullName evidence="4">HTH marR-type domain-containing protein</fullName>
    </recommendedName>
</protein>
<keyword evidence="3" id="KW-0804">Transcription</keyword>
<dbReference type="STRING" id="1560234.SP90_09295"/>
<dbReference type="EMBL" id="JXMS01000014">
    <property type="protein sequence ID" value="OBQ51568.1"/>
    <property type="molecule type" value="Genomic_DNA"/>
</dbReference>
<keyword evidence="2" id="KW-0238">DNA-binding</keyword>